<dbReference type="InterPro" id="IPR036856">
    <property type="entry name" value="Ald_Oxase/Xan_DH_a/b_sf"/>
</dbReference>
<feature type="domain" description="Aldehyde oxidase/xanthine dehydrogenase a/b hammerhead" evidence="4">
    <location>
        <begin position="23"/>
        <end position="132"/>
    </location>
</feature>
<evidence type="ECO:0000256" key="3">
    <source>
        <dbReference type="ARBA" id="ARBA00053029"/>
    </source>
</evidence>
<keyword evidence="2" id="KW-0560">Oxidoreductase</keyword>
<dbReference type="SUPFAM" id="SSF54665">
    <property type="entry name" value="CO dehydrogenase molybdoprotein N-domain-like"/>
    <property type="match status" value="1"/>
</dbReference>
<gene>
    <name evidence="5" type="ORF">CH341_18965</name>
</gene>
<dbReference type="PANTHER" id="PTHR11908:SF132">
    <property type="entry name" value="ALDEHYDE OXIDASE 1-RELATED"/>
    <property type="match status" value="1"/>
</dbReference>
<dbReference type="InterPro" id="IPR000674">
    <property type="entry name" value="Ald_Oxase/Xan_DH_a/b"/>
</dbReference>
<dbReference type="Pfam" id="PF02738">
    <property type="entry name" value="MoCoBD_1"/>
    <property type="match status" value="1"/>
</dbReference>
<evidence type="ECO:0000313" key="5">
    <source>
        <dbReference type="EMBL" id="RAI42539.1"/>
    </source>
</evidence>
<dbReference type="RefSeq" id="WP_111420575.1">
    <property type="nucleotide sequence ID" value="NZ_NPEX01000145.1"/>
</dbReference>
<dbReference type="Pfam" id="PF20256">
    <property type="entry name" value="MoCoBD_2"/>
    <property type="match status" value="1"/>
</dbReference>
<dbReference type="EMBL" id="NPEX01000145">
    <property type="protein sequence ID" value="RAI42539.1"/>
    <property type="molecule type" value="Genomic_DNA"/>
</dbReference>
<dbReference type="AlphaFoldDB" id="A0A327KUM5"/>
<dbReference type="Gene3D" id="3.90.1170.50">
    <property type="entry name" value="Aldehyde oxidase/xanthine dehydrogenase, a/b hammerhead"/>
    <property type="match status" value="1"/>
</dbReference>
<keyword evidence="6" id="KW-1185">Reference proteome</keyword>
<sequence length="789" mass="84004">MVEHAGGWIGASLLRKEDARHLLGAGAFVADLKLRGLRDVAFVRSDVAHGVLTAVHKPDDAATRVFTAEDLAWVNVLEAGPELAAFRSGPYPPFASGKVRYVGQPVAACVAQNRAHAEDLAERVSVEIDALPAVIDCVDALAPDAARLFDGWPDNAFITSRVTEGDPASLAAAPIRLHRRLRMNRQATVSLECRGIVAHYDARLDELVIHLSTQGPHVMRRGFAMALGLPEHKIRVIAPDVGGGFGGKNRMMPEELAIAAIAMKVPYPVRWIEDRREHLIASVHAREHVYDLTISADTSGVLLGIEGDVFVDAGAYALWPSGPFMETSMAARNLPGPYRIRHLDIRTHTVATNKAPLGPYRGVGRPGACFAIERLVDEVAHALGREPIDIRRLNMVTSAELPYDTAGGLRFDTGDYPAALETAIERIGFSAVRARQKTGEPDGRVIGVGIAFYSEQSGHGMAEWTKRKSRVVPGYESARVRMLPDGSVVIHVGVQNHGQGHETSLAQIAAHELGLDPDRISIRYGDTATAPFGFGTFASRSIVFSGGAVARSCRMIVEKLRLIGAHLLQATPDAVRIEHGRVLSATGSVSFAEIAAAASIRQELLPDGVEPLLEVVSTYEPTDSRGVFSYGTHAAVVAVEPETGEVEILDYVVAEDCGTMINPLIVDGQIQGGIAQGIGTALYEEIPFSDLGQPLATTFADYMVPGASEIPAVDIAHACTPALVTEYGVKGMGEGGAIAPPAALANAIADAFRDIGVRIDETPLTPRRVSDAVAAARSAHAAQPSEAAS</sequence>
<dbReference type="FunFam" id="3.30.365.10:FF:000001">
    <property type="entry name" value="Xanthine dehydrogenase oxidase"/>
    <property type="match status" value="1"/>
</dbReference>
<dbReference type="PANTHER" id="PTHR11908">
    <property type="entry name" value="XANTHINE DEHYDROGENASE"/>
    <property type="match status" value="1"/>
</dbReference>
<evidence type="ECO:0000256" key="2">
    <source>
        <dbReference type="ARBA" id="ARBA00023002"/>
    </source>
</evidence>
<keyword evidence="1" id="KW-0500">Molybdenum</keyword>
<protein>
    <recommendedName>
        <fullName evidence="4">Aldehyde oxidase/xanthine dehydrogenase a/b hammerhead domain-containing protein</fullName>
    </recommendedName>
</protein>
<dbReference type="Proteomes" id="UP000249130">
    <property type="component" value="Unassembled WGS sequence"/>
</dbReference>
<comment type="caution">
    <text evidence="5">The sequence shown here is derived from an EMBL/GenBank/DDBJ whole genome shotgun (WGS) entry which is preliminary data.</text>
</comment>
<evidence type="ECO:0000259" key="4">
    <source>
        <dbReference type="SMART" id="SM01008"/>
    </source>
</evidence>
<accession>A0A327KUM5</accession>
<dbReference type="GO" id="GO:0016491">
    <property type="term" value="F:oxidoreductase activity"/>
    <property type="evidence" value="ECO:0007669"/>
    <property type="project" value="UniProtKB-KW"/>
</dbReference>
<proteinExistence type="predicted"/>
<dbReference type="OrthoDB" id="9763985at2"/>
<dbReference type="SMART" id="SM01008">
    <property type="entry name" value="Ald_Xan_dh_C"/>
    <property type="match status" value="1"/>
</dbReference>
<evidence type="ECO:0000313" key="6">
    <source>
        <dbReference type="Proteomes" id="UP000249130"/>
    </source>
</evidence>
<dbReference type="Pfam" id="PF01315">
    <property type="entry name" value="Ald_Xan_dh_C"/>
    <property type="match status" value="1"/>
</dbReference>
<dbReference type="InterPro" id="IPR016208">
    <property type="entry name" value="Ald_Oxase/xanthine_DH-like"/>
</dbReference>
<dbReference type="InterPro" id="IPR037165">
    <property type="entry name" value="AldOxase/xan_DH_Mopterin-bd_sf"/>
</dbReference>
<reference evidence="5 6" key="1">
    <citation type="submission" date="2017-07" db="EMBL/GenBank/DDBJ databases">
        <title>Draft Genome Sequences of Select Purple Nonsulfur Bacteria.</title>
        <authorList>
            <person name="Lasarre B."/>
            <person name="Mckinlay J.B."/>
        </authorList>
    </citation>
    <scope>NUCLEOTIDE SEQUENCE [LARGE SCALE GENOMIC DNA]</scope>
    <source>
        <strain evidence="5 6">DSM 5909</strain>
    </source>
</reference>
<dbReference type="SUPFAM" id="SSF56003">
    <property type="entry name" value="Molybdenum cofactor-binding domain"/>
    <property type="match status" value="1"/>
</dbReference>
<dbReference type="Gene3D" id="3.30.365.10">
    <property type="entry name" value="Aldehyde oxidase/xanthine dehydrogenase, molybdopterin binding domain"/>
    <property type="match status" value="4"/>
</dbReference>
<evidence type="ECO:0000256" key="1">
    <source>
        <dbReference type="ARBA" id="ARBA00022505"/>
    </source>
</evidence>
<dbReference type="InterPro" id="IPR008274">
    <property type="entry name" value="AldOxase/xan_DH_MoCoBD1"/>
</dbReference>
<organism evidence="5 6">
    <name type="scientific">Rhodoplanes roseus</name>
    <dbReference type="NCBI Taxonomy" id="29409"/>
    <lineage>
        <taxon>Bacteria</taxon>
        <taxon>Pseudomonadati</taxon>
        <taxon>Pseudomonadota</taxon>
        <taxon>Alphaproteobacteria</taxon>
        <taxon>Hyphomicrobiales</taxon>
        <taxon>Nitrobacteraceae</taxon>
        <taxon>Rhodoplanes</taxon>
    </lineage>
</organism>
<name>A0A327KUM5_9BRAD</name>
<comment type="cofactor">
    <cofactor evidence="3">
        <name>Mo-molybdopterin cytosine dinucleotide</name>
        <dbReference type="ChEBI" id="CHEBI:71308"/>
    </cofactor>
</comment>
<dbReference type="InterPro" id="IPR046867">
    <property type="entry name" value="AldOxase/xan_DH_MoCoBD2"/>
</dbReference>
<dbReference type="GO" id="GO:0005506">
    <property type="term" value="F:iron ion binding"/>
    <property type="evidence" value="ECO:0007669"/>
    <property type="project" value="InterPro"/>
</dbReference>